<proteinExistence type="inferred from homology"/>
<evidence type="ECO:0000313" key="9">
    <source>
        <dbReference type="EMBL" id="PWF54546.1"/>
    </source>
</evidence>
<keyword evidence="3" id="KW-1003">Cell membrane</keyword>
<organism evidence="9 10">
    <name type="scientific">Massilia glaciei</name>
    <dbReference type="NCBI Taxonomy" id="1524097"/>
    <lineage>
        <taxon>Bacteria</taxon>
        <taxon>Pseudomonadati</taxon>
        <taxon>Pseudomonadota</taxon>
        <taxon>Betaproteobacteria</taxon>
        <taxon>Burkholderiales</taxon>
        <taxon>Oxalobacteraceae</taxon>
        <taxon>Telluria group</taxon>
        <taxon>Massilia</taxon>
    </lineage>
</organism>
<keyword evidence="10" id="KW-1185">Reference proteome</keyword>
<gene>
    <name evidence="9" type="ORF">C7C56_006280</name>
</gene>
<evidence type="ECO:0000256" key="4">
    <source>
        <dbReference type="ARBA" id="ARBA00022692"/>
    </source>
</evidence>
<evidence type="ECO:0000256" key="2">
    <source>
        <dbReference type="ARBA" id="ARBA00005811"/>
    </source>
</evidence>
<accession>A0A2U2I477</accession>
<evidence type="ECO:0000256" key="8">
    <source>
        <dbReference type="SAM" id="Phobius"/>
    </source>
</evidence>
<comment type="caution">
    <text evidence="9">The sequence shown here is derived from an EMBL/GenBank/DDBJ whole genome shotgun (WGS) entry which is preliminary data.</text>
</comment>
<evidence type="ECO:0000256" key="6">
    <source>
        <dbReference type="ARBA" id="ARBA00023136"/>
    </source>
</evidence>
<comment type="subcellular location">
    <subcellularLocation>
        <location evidence="1">Cell membrane</location>
        <topology evidence="1">Single-pass membrane protein</topology>
    </subcellularLocation>
    <subcellularLocation>
        <location evidence="7">Cell membrane</location>
        <topology evidence="7">Single-pass type II membrane protein</topology>
    </subcellularLocation>
</comment>
<keyword evidence="7" id="KW-0653">Protein transport</keyword>
<name>A0A2U2I477_9BURK</name>
<dbReference type="OrthoDB" id="424972at2"/>
<evidence type="ECO:0000256" key="7">
    <source>
        <dbReference type="RuleBase" id="RU003879"/>
    </source>
</evidence>
<keyword evidence="4 7" id="KW-0812">Transmembrane</keyword>
<dbReference type="EMBL" id="PXWF02000083">
    <property type="protein sequence ID" value="PWF54546.1"/>
    <property type="molecule type" value="Genomic_DNA"/>
</dbReference>
<reference evidence="9 10" key="1">
    <citation type="submission" date="2018-04" db="EMBL/GenBank/DDBJ databases">
        <title>Massilia violaceinigra sp. nov., a novel purple-pigmented bacterium isolated from Tianshan glacier, Xinjiang, China.</title>
        <authorList>
            <person name="Wang H."/>
        </authorList>
    </citation>
    <scope>NUCLEOTIDE SEQUENCE [LARGE SCALE GENOMIC DNA]</scope>
    <source>
        <strain evidence="9 10">B448-2</strain>
    </source>
</reference>
<dbReference type="Pfam" id="PF02472">
    <property type="entry name" value="ExbD"/>
    <property type="match status" value="1"/>
</dbReference>
<dbReference type="Gene3D" id="3.30.420.270">
    <property type="match status" value="1"/>
</dbReference>
<dbReference type="PANTHER" id="PTHR30558:SF3">
    <property type="entry name" value="BIOPOLYMER TRANSPORT PROTEIN EXBD-RELATED"/>
    <property type="match status" value="1"/>
</dbReference>
<evidence type="ECO:0000256" key="3">
    <source>
        <dbReference type="ARBA" id="ARBA00022475"/>
    </source>
</evidence>
<evidence type="ECO:0000256" key="5">
    <source>
        <dbReference type="ARBA" id="ARBA00022989"/>
    </source>
</evidence>
<dbReference type="GO" id="GO:0015031">
    <property type="term" value="P:protein transport"/>
    <property type="evidence" value="ECO:0007669"/>
    <property type="project" value="UniProtKB-KW"/>
</dbReference>
<dbReference type="GO" id="GO:0022857">
    <property type="term" value="F:transmembrane transporter activity"/>
    <property type="evidence" value="ECO:0007669"/>
    <property type="project" value="InterPro"/>
</dbReference>
<evidence type="ECO:0000313" key="10">
    <source>
        <dbReference type="Proteomes" id="UP000241421"/>
    </source>
</evidence>
<evidence type="ECO:0000256" key="1">
    <source>
        <dbReference type="ARBA" id="ARBA00004162"/>
    </source>
</evidence>
<dbReference type="GO" id="GO:0005886">
    <property type="term" value="C:plasma membrane"/>
    <property type="evidence" value="ECO:0007669"/>
    <property type="project" value="UniProtKB-SubCell"/>
</dbReference>
<keyword evidence="7" id="KW-0813">Transport</keyword>
<dbReference type="AlphaFoldDB" id="A0A2U2I477"/>
<dbReference type="RefSeq" id="WP_106756610.1">
    <property type="nucleotide sequence ID" value="NZ_PXWF02000083.1"/>
</dbReference>
<sequence>MDFRRGKSREDPEINLIAFIDVLLVILIFLMVTTTYSKFTELQITLPTADAEKALDKPFEIQVTVDAKGNYTVNNVPVSFSTVAGLADDLKAAARTGPDGEPLANPEKSPVVIVNADQFAMHQMVINVLEAARVAGYDKLTFAAQTSGKK</sequence>
<keyword evidence="5 8" id="KW-1133">Transmembrane helix</keyword>
<dbReference type="InterPro" id="IPR003400">
    <property type="entry name" value="ExbD"/>
</dbReference>
<keyword evidence="6 8" id="KW-0472">Membrane</keyword>
<feature type="transmembrane region" description="Helical" evidence="8">
    <location>
        <begin position="12"/>
        <end position="32"/>
    </location>
</feature>
<protein>
    <submittedName>
        <fullName evidence="9">Biopolymer transporter ExbD</fullName>
    </submittedName>
</protein>
<dbReference type="Proteomes" id="UP000241421">
    <property type="component" value="Unassembled WGS sequence"/>
</dbReference>
<dbReference type="PANTHER" id="PTHR30558">
    <property type="entry name" value="EXBD MEMBRANE COMPONENT OF PMF-DRIVEN MACROMOLECULE IMPORT SYSTEM"/>
    <property type="match status" value="1"/>
</dbReference>
<comment type="similarity">
    <text evidence="2 7">Belongs to the ExbD/TolR family.</text>
</comment>